<evidence type="ECO:0000256" key="4">
    <source>
        <dbReference type="ARBA" id="ARBA00023235"/>
    </source>
</evidence>
<dbReference type="AlphaFoldDB" id="A0A6N6RMG4"/>
<dbReference type="EC" id="5.4.4.2" evidence="3"/>
<evidence type="ECO:0000259" key="6">
    <source>
        <dbReference type="Pfam" id="PF00425"/>
    </source>
</evidence>
<evidence type="ECO:0000256" key="1">
    <source>
        <dbReference type="ARBA" id="ARBA00000799"/>
    </source>
</evidence>
<dbReference type="Gene3D" id="3.60.120.10">
    <property type="entry name" value="Anthranilate synthase"/>
    <property type="match status" value="1"/>
</dbReference>
<evidence type="ECO:0000256" key="3">
    <source>
        <dbReference type="ARBA" id="ARBA00012824"/>
    </source>
</evidence>
<dbReference type="Proteomes" id="UP000468650">
    <property type="component" value="Unassembled WGS sequence"/>
</dbReference>
<dbReference type="PANTHER" id="PTHR42839">
    <property type="entry name" value="ISOCHORISMATE SYNTHASE ENTC"/>
    <property type="match status" value="1"/>
</dbReference>
<dbReference type="GO" id="GO:0008909">
    <property type="term" value="F:isochorismate synthase activity"/>
    <property type="evidence" value="ECO:0007669"/>
    <property type="project" value="UniProtKB-EC"/>
</dbReference>
<name>A0A6N6RMG4_9FLAO</name>
<keyword evidence="4 7" id="KW-0413">Isomerase</keyword>
<comment type="catalytic activity">
    <reaction evidence="1">
        <text>chorismate = isochorismate</text>
        <dbReference type="Rhea" id="RHEA:18985"/>
        <dbReference type="ChEBI" id="CHEBI:29748"/>
        <dbReference type="ChEBI" id="CHEBI:29780"/>
        <dbReference type="EC" id="5.4.4.2"/>
    </reaction>
</comment>
<proteinExistence type="inferred from homology"/>
<dbReference type="InterPro" id="IPR005801">
    <property type="entry name" value="ADC_synthase"/>
</dbReference>
<gene>
    <name evidence="7" type="ORF">F8C67_03110</name>
</gene>
<reference evidence="7 8" key="1">
    <citation type="submission" date="2019-09" db="EMBL/GenBank/DDBJ databases">
        <title>Genomes of family Cryomorphaceae.</title>
        <authorList>
            <person name="Bowman J.P."/>
        </authorList>
    </citation>
    <scope>NUCLEOTIDE SEQUENCE [LARGE SCALE GENOMIC DNA]</scope>
    <source>
        <strain evidence="7 8">LMG 25704</strain>
    </source>
</reference>
<sequence>MPIQGWELSGSDSNSNPRIVVAPFKGEPKEYQASGPFDFESCKRWLDKNELSELDVHSSADKNRHLRNVAQVVDEIKAKDLRKVVIARREVLEIDINPLTVFEQLCDSYPDAVVHAHRSKDSFWMGATPETLLTTDEHAVYTMALAGTRKPDGPEFSLKEVDEQAAVTESIRETLLNLGAGKVGCRGPEAIQAGPVEHLITRIESSKPSTGNPQDWAAALHPTPAVCGMPRGEALGIIDEVEGFNRSLYAGYFGWVSDENSGFYVNLRCMQVGQKRVALYAGGGITAKSDPESEWDETVNKLHTLKAVISSDKTSE</sequence>
<comment type="caution">
    <text evidence="7">The sequence shown here is derived from an EMBL/GenBank/DDBJ whole genome shotgun (WGS) entry which is preliminary data.</text>
</comment>
<protein>
    <recommendedName>
        <fullName evidence="3">isochorismate synthase</fullName>
        <ecNumber evidence="3">5.4.4.2</ecNumber>
    </recommendedName>
    <alternativeName>
        <fullName evidence="5">Isochorismate mutase</fullName>
    </alternativeName>
</protein>
<dbReference type="OrthoDB" id="9806579at2"/>
<keyword evidence="8" id="KW-1185">Reference proteome</keyword>
<dbReference type="Pfam" id="PF00425">
    <property type="entry name" value="Chorismate_bind"/>
    <property type="match status" value="1"/>
</dbReference>
<dbReference type="SUPFAM" id="SSF56322">
    <property type="entry name" value="ADC synthase"/>
    <property type="match status" value="1"/>
</dbReference>
<dbReference type="InterPro" id="IPR015890">
    <property type="entry name" value="Chorismate_C"/>
</dbReference>
<evidence type="ECO:0000256" key="2">
    <source>
        <dbReference type="ARBA" id="ARBA00005297"/>
    </source>
</evidence>
<comment type="similarity">
    <text evidence="2">Belongs to the isochorismate synthase family.</text>
</comment>
<dbReference type="InterPro" id="IPR004561">
    <property type="entry name" value="IsoChor_synthase"/>
</dbReference>
<evidence type="ECO:0000313" key="7">
    <source>
        <dbReference type="EMBL" id="KAB2814749.1"/>
    </source>
</evidence>
<dbReference type="PANTHER" id="PTHR42839:SF2">
    <property type="entry name" value="ISOCHORISMATE SYNTHASE ENTC"/>
    <property type="match status" value="1"/>
</dbReference>
<dbReference type="EMBL" id="WBVO01000001">
    <property type="protein sequence ID" value="KAB2814749.1"/>
    <property type="molecule type" value="Genomic_DNA"/>
</dbReference>
<feature type="domain" description="Chorismate-utilising enzyme C-terminal" evidence="6">
    <location>
        <begin position="62"/>
        <end position="301"/>
    </location>
</feature>
<evidence type="ECO:0000313" key="8">
    <source>
        <dbReference type="Proteomes" id="UP000468650"/>
    </source>
</evidence>
<evidence type="ECO:0000256" key="5">
    <source>
        <dbReference type="ARBA" id="ARBA00041564"/>
    </source>
</evidence>
<accession>A0A6N6RMG4</accession>
<dbReference type="RefSeq" id="WP_151666327.1">
    <property type="nucleotide sequence ID" value="NZ_WBVO01000001.1"/>
</dbReference>
<organism evidence="7 8">
    <name type="scientific">Phaeocystidibacter luteus</name>
    <dbReference type="NCBI Taxonomy" id="911197"/>
    <lineage>
        <taxon>Bacteria</taxon>
        <taxon>Pseudomonadati</taxon>
        <taxon>Bacteroidota</taxon>
        <taxon>Flavobacteriia</taxon>
        <taxon>Flavobacteriales</taxon>
        <taxon>Phaeocystidibacteraceae</taxon>
        <taxon>Phaeocystidibacter</taxon>
    </lineage>
</organism>
<dbReference type="NCBIfam" id="TIGR00543">
    <property type="entry name" value="isochor_syn"/>
    <property type="match status" value="1"/>
</dbReference>